<dbReference type="AlphaFoldDB" id="A0A8H4J391"/>
<evidence type="ECO:0000313" key="4">
    <source>
        <dbReference type="EMBL" id="KAF4312255.1"/>
    </source>
</evidence>
<accession>A0A8H4J391</accession>
<protein>
    <submittedName>
        <fullName evidence="4">Uncharacterized protein</fullName>
    </submittedName>
</protein>
<proteinExistence type="predicted"/>
<feature type="region of interest" description="Disordered" evidence="1">
    <location>
        <begin position="83"/>
        <end position="104"/>
    </location>
</feature>
<sequence>MKIHNPKNSSAVYVPVIVVYPGGGHGWSLSKDEKIMLGVTWGIIGLLLALVGCRAAKDGAKRWWHSRKLAKEAIALEAGSIKADGARRTPADKSAATKLPQNGFDSHAMPAFPASSLASYHTSTSLRS</sequence>
<dbReference type="Proteomes" id="UP000572817">
    <property type="component" value="Unassembled WGS sequence"/>
</dbReference>
<gene>
    <name evidence="3" type="ORF">GTA08_BOTSDO02691</name>
    <name evidence="4" type="ORF">GTA08_BOTSDO12395</name>
</gene>
<reference evidence="4 5" key="1">
    <citation type="submission" date="2020-04" db="EMBL/GenBank/DDBJ databases">
        <title>Genome Assembly and Annotation of Botryosphaeria dothidea sdau 11-99, a Latent Pathogen of Apple Fruit Ring Rot in China.</title>
        <authorList>
            <person name="Yu C."/>
            <person name="Diao Y."/>
            <person name="Lu Q."/>
            <person name="Zhao J."/>
            <person name="Cui S."/>
            <person name="Peng C."/>
            <person name="He B."/>
            <person name="Liu H."/>
        </authorList>
    </citation>
    <scope>NUCLEOTIDE SEQUENCE [LARGE SCALE GENOMIC DNA]</scope>
    <source>
        <strain evidence="5">sdau11-99</strain>
        <strain evidence="4">Sdau11-99</strain>
    </source>
</reference>
<dbReference type="EMBL" id="WWBZ02000016">
    <property type="protein sequence ID" value="KAF4309867.1"/>
    <property type="molecule type" value="Genomic_DNA"/>
</dbReference>
<keyword evidence="2" id="KW-0812">Transmembrane</keyword>
<name>A0A8H4J391_9PEZI</name>
<feature type="transmembrane region" description="Helical" evidence="2">
    <location>
        <begin position="35"/>
        <end position="56"/>
    </location>
</feature>
<keyword evidence="5" id="KW-1185">Reference proteome</keyword>
<comment type="caution">
    <text evidence="4">The sequence shown here is derived from an EMBL/GenBank/DDBJ whole genome shotgun (WGS) entry which is preliminary data.</text>
</comment>
<keyword evidence="2" id="KW-0472">Membrane</keyword>
<dbReference type="EMBL" id="WWBZ02000007">
    <property type="protein sequence ID" value="KAF4312255.1"/>
    <property type="molecule type" value="Genomic_DNA"/>
</dbReference>
<keyword evidence="2" id="KW-1133">Transmembrane helix</keyword>
<evidence type="ECO:0000313" key="5">
    <source>
        <dbReference type="Proteomes" id="UP000572817"/>
    </source>
</evidence>
<evidence type="ECO:0000256" key="1">
    <source>
        <dbReference type="SAM" id="MobiDB-lite"/>
    </source>
</evidence>
<evidence type="ECO:0000313" key="3">
    <source>
        <dbReference type="EMBL" id="KAF4309867.1"/>
    </source>
</evidence>
<organism evidence="4 5">
    <name type="scientific">Botryosphaeria dothidea</name>
    <dbReference type="NCBI Taxonomy" id="55169"/>
    <lineage>
        <taxon>Eukaryota</taxon>
        <taxon>Fungi</taxon>
        <taxon>Dikarya</taxon>
        <taxon>Ascomycota</taxon>
        <taxon>Pezizomycotina</taxon>
        <taxon>Dothideomycetes</taxon>
        <taxon>Dothideomycetes incertae sedis</taxon>
        <taxon>Botryosphaeriales</taxon>
        <taxon>Botryosphaeriaceae</taxon>
        <taxon>Botryosphaeria</taxon>
    </lineage>
</organism>
<evidence type="ECO:0000256" key="2">
    <source>
        <dbReference type="SAM" id="Phobius"/>
    </source>
</evidence>